<dbReference type="GO" id="GO:0035438">
    <property type="term" value="F:cyclic-di-GMP binding"/>
    <property type="evidence" value="ECO:0007669"/>
    <property type="project" value="InterPro"/>
</dbReference>
<evidence type="ECO:0000259" key="1">
    <source>
        <dbReference type="Pfam" id="PF07238"/>
    </source>
</evidence>
<dbReference type="Proteomes" id="UP001165667">
    <property type="component" value="Unassembled WGS sequence"/>
</dbReference>
<proteinExistence type="predicted"/>
<gene>
    <name evidence="2" type="ORF">M8523_31710</name>
</gene>
<reference evidence="2" key="1">
    <citation type="submission" date="2022-05" db="EMBL/GenBank/DDBJ databases">
        <authorList>
            <person name="Pankratov T."/>
        </authorList>
    </citation>
    <scope>NUCLEOTIDE SEQUENCE</scope>
    <source>
        <strain evidence="2">BP6-180914</strain>
    </source>
</reference>
<accession>A0AA42CME9</accession>
<comment type="caution">
    <text evidence="2">The sequence shown here is derived from an EMBL/GenBank/DDBJ whole genome shotgun (WGS) entry which is preliminary data.</text>
</comment>
<keyword evidence="3" id="KW-1185">Reference proteome</keyword>
<evidence type="ECO:0000313" key="2">
    <source>
        <dbReference type="EMBL" id="MCW6512483.1"/>
    </source>
</evidence>
<dbReference type="EMBL" id="JAMOIM010000051">
    <property type="protein sequence ID" value="MCW6512483.1"/>
    <property type="molecule type" value="Genomic_DNA"/>
</dbReference>
<dbReference type="Pfam" id="PF07238">
    <property type="entry name" value="PilZ"/>
    <property type="match status" value="1"/>
</dbReference>
<sequence length="118" mass="13343">MLERRTDQRNRTYLGGRILFNHRSNSLDCLVRNMSPNGAKIVFSGSVVVPSEFELSVNLKGESVPARVQWRTETEAGLVFLRADRGTVVSIDTARRIRQLEADRAMLARRVAQLSEPM</sequence>
<dbReference type="SUPFAM" id="SSF141371">
    <property type="entry name" value="PilZ domain-like"/>
    <property type="match status" value="1"/>
</dbReference>
<evidence type="ECO:0000313" key="3">
    <source>
        <dbReference type="Proteomes" id="UP001165667"/>
    </source>
</evidence>
<dbReference type="RefSeq" id="WP_282588860.1">
    <property type="nucleotide sequence ID" value="NZ_JAMOIM010000051.1"/>
</dbReference>
<dbReference type="InterPro" id="IPR009875">
    <property type="entry name" value="PilZ_domain"/>
</dbReference>
<dbReference type="AlphaFoldDB" id="A0AA42CME9"/>
<feature type="domain" description="PilZ" evidence="1">
    <location>
        <begin position="3"/>
        <end position="87"/>
    </location>
</feature>
<protein>
    <submittedName>
        <fullName evidence="2">PilZ domain-containing protein</fullName>
    </submittedName>
</protein>
<organism evidence="2 3">
    <name type="scientific">Lichenifustis flavocetrariae</name>
    <dbReference type="NCBI Taxonomy" id="2949735"/>
    <lineage>
        <taxon>Bacteria</taxon>
        <taxon>Pseudomonadati</taxon>
        <taxon>Pseudomonadota</taxon>
        <taxon>Alphaproteobacteria</taxon>
        <taxon>Hyphomicrobiales</taxon>
        <taxon>Lichenihabitantaceae</taxon>
        <taxon>Lichenifustis</taxon>
    </lineage>
</organism>
<name>A0AA42CME9_9HYPH</name>